<organism evidence="2 3">
    <name type="scientific">Oceanobacillus picturae</name>
    <dbReference type="NCBI Taxonomy" id="171693"/>
    <lineage>
        <taxon>Bacteria</taxon>
        <taxon>Bacillati</taxon>
        <taxon>Bacillota</taxon>
        <taxon>Bacilli</taxon>
        <taxon>Bacillales</taxon>
        <taxon>Bacillaceae</taxon>
        <taxon>Oceanobacillus</taxon>
    </lineage>
</organism>
<reference evidence="3" key="1">
    <citation type="submission" date="2015-07" db="EMBL/GenBank/DDBJ databases">
        <title>Draft Genome Sequence of Oceanobacillus picturae Heshi-B3 that Was Isolated from Fermented Rice Bran with Aging Salted Mackerel, Which Was Named Heshiko as Traditional Fermented Seafood in Japan.</title>
        <authorList>
            <person name="Akuzawa S."/>
            <person name="Nakagawa J."/>
            <person name="Kanekatsu T."/>
            <person name="Kanesaki Y."/>
            <person name="Suzuki T."/>
        </authorList>
    </citation>
    <scope>NUCLEOTIDE SEQUENCE [LARGE SCALE GENOMIC DNA]</scope>
    <source>
        <strain evidence="3">Heshi-B3</strain>
    </source>
</reference>
<evidence type="ECO:0000259" key="1">
    <source>
        <dbReference type="Pfam" id="PF06114"/>
    </source>
</evidence>
<dbReference type="EMBL" id="BBXV01000023">
    <property type="protein sequence ID" value="GAQ17981.1"/>
    <property type="molecule type" value="Genomic_DNA"/>
</dbReference>
<evidence type="ECO:0000313" key="3">
    <source>
        <dbReference type="Proteomes" id="UP000052946"/>
    </source>
</evidence>
<sequence>MHTYTRAEEYVDRLLKKHFINHPEQLTINNISSRLNIGVVYWEFGSESVRNKGKEIIFLQRKQTPEEQWEEFVHELSHCLWHVGRQEFMNRSFLDLQEEQAKYFTLHLCIPTRMLLKIKDLSISNIMRTFNVTQGLAAKRLLLFKNNYQEVHYEHYLI</sequence>
<dbReference type="Proteomes" id="UP000052946">
    <property type="component" value="Unassembled WGS sequence"/>
</dbReference>
<gene>
    <name evidence="2" type="ORF">OPHB3_1920</name>
</gene>
<dbReference type="Pfam" id="PF06114">
    <property type="entry name" value="Peptidase_M78"/>
    <property type="match status" value="1"/>
</dbReference>
<evidence type="ECO:0000313" key="2">
    <source>
        <dbReference type="EMBL" id="GAQ17981.1"/>
    </source>
</evidence>
<comment type="caution">
    <text evidence="2">The sequence shown here is derived from an EMBL/GenBank/DDBJ whole genome shotgun (WGS) entry which is preliminary data.</text>
</comment>
<dbReference type="RefSeq" id="WP_058950145.1">
    <property type="nucleotide sequence ID" value="NZ_BBXV01000023.1"/>
</dbReference>
<dbReference type="AlphaFoldDB" id="A0A0U9HZE5"/>
<accession>A0A0U9HZE5</accession>
<protein>
    <submittedName>
        <fullName evidence="2">Terminase</fullName>
    </submittedName>
</protein>
<name>A0A0U9HZE5_9BACI</name>
<proteinExistence type="predicted"/>
<dbReference type="InterPro" id="IPR010359">
    <property type="entry name" value="IrrE_HExxH"/>
</dbReference>
<reference evidence="2 3" key="2">
    <citation type="journal article" date="2016" name="Genome Announc.">
        <title>Draft Genome Sequence of Oceanobacillus picturae Heshi-B3, Isolated from Fermented Rice Bran in a Traditional Japanese Seafood Dish.</title>
        <authorList>
            <person name="Akuzawa S."/>
            <person name="Nagaoka J."/>
            <person name="Kanekatsu M."/>
            <person name="Kanesaki Y."/>
            <person name="Suzuki T."/>
        </authorList>
    </citation>
    <scope>NUCLEOTIDE SEQUENCE [LARGE SCALE GENOMIC DNA]</scope>
    <source>
        <strain evidence="2 3">Heshi-B3</strain>
    </source>
</reference>
<feature type="domain" description="IrrE N-terminal-like" evidence="1">
    <location>
        <begin position="34"/>
        <end position="141"/>
    </location>
</feature>